<dbReference type="AlphaFoldDB" id="A0A183KBV0"/>
<proteinExistence type="predicted"/>
<reference evidence="2" key="1">
    <citation type="submission" date="2016-06" db="UniProtKB">
        <authorList>
            <consortium name="WormBaseParasite"/>
        </authorList>
    </citation>
    <scope>IDENTIFICATION</scope>
</reference>
<sequence length="43" mass="4737">MPKHGDKTIIILANVIRFSPALSIICIICCIIHANKRFDVGNS</sequence>
<keyword evidence="1" id="KW-1133">Transmembrane helix</keyword>
<keyword evidence="1" id="KW-0472">Membrane</keyword>
<dbReference type="WBParaSite" id="SCUD_0001249101-mRNA-1">
    <property type="protein sequence ID" value="SCUD_0001249101-mRNA-1"/>
    <property type="gene ID" value="SCUD_0001249101"/>
</dbReference>
<feature type="transmembrane region" description="Helical" evidence="1">
    <location>
        <begin position="12"/>
        <end position="34"/>
    </location>
</feature>
<keyword evidence="1" id="KW-0812">Transmembrane</keyword>
<evidence type="ECO:0000256" key="1">
    <source>
        <dbReference type="SAM" id="Phobius"/>
    </source>
</evidence>
<evidence type="ECO:0000313" key="2">
    <source>
        <dbReference type="WBParaSite" id="SCUD_0001249101-mRNA-1"/>
    </source>
</evidence>
<organism evidence="2">
    <name type="scientific">Schistosoma curassoni</name>
    <dbReference type="NCBI Taxonomy" id="6186"/>
    <lineage>
        <taxon>Eukaryota</taxon>
        <taxon>Metazoa</taxon>
        <taxon>Spiralia</taxon>
        <taxon>Lophotrochozoa</taxon>
        <taxon>Platyhelminthes</taxon>
        <taxon>Trematoda</taxon>
        <taxon>Digenea</taxon>
        <taxon>Strigeidida</taxon>
        <taxon>Schistosomatoidea</taxon>
        <taxon>Schistosomatidae</taxon>
        <taxon>Schistosoma</taxon>
    </lineage>
</organism>
<protein>
    <submittedName>
        <fullName evidence="2">Uncharacterized protein</fullName>
    </submittedName>
</protein>
<accession>A0A183KBV0</accession>
<name>A0A183KBV0_9TREM</name>